<feature type="transmembrane region" description="Helical" evidence="1">
    <location>
        <begin position="325"/>
        <end position="343"/>
    </location>
</feature>
<dbReference type="InterPro" id="IPR050879">
    <property type="entry name" value="Acyltransferase_3"/>
</dbReference>
<feature type="transmembrane region" description="Helical" evidence="1">
    <location>
        <begin position="215"/>
        <end position="232"/>
    </location>
</feature>
<sequence length="367" mass="41647">MTTPGSPLAYRPELNGVRAIAVWLVVIQHWASPPVMMGEMGRQLFFVLSGYLIAGIVWKQQVYPGAPGPWRQRLGTFYKRRVLRIIPPYYCLLAVSALLPLETVRDYPVWFMLPAANLLFYRMQHWGEGCGHLWTLAVDEQFYLVWPLLLGLVGQRRNWLLAIGALGLAFRIGWSAYVTPGFILVLLPSSLDLFAAGTLLRLFEKSPSLARWTRGYMAVLAWGVWWLLWGLFTQVRHDGGELWLIIFPTVGAVAAFVTLAWLLRNPGGARRVGMHNRLLLWMGRRSFGLYLYHLLLPVFYQRAVYHLWSAESGWRELMMGPLPTVLVLSPMLIALSAASWYFIEAPLERVKKNLAYAPTAAIAPAHS</sequence>
<organism evidence="3 4">
    <name type="scientific">Hymenobacter taeanensis</name>
    <dbReference type="NCBI Taxonomy" id="2735321"/>
    <lineage>
        <taxon>Bacteria</taxon>
        <taxon>Pseudomonadati</taxon>
        <taxon>Bacteroidota</taxon>
        <taxon>Cytophagia</taxon>
        <taxon>Cytophagales</taxon>
        <taxon>Hymenobacteraceae</taxon>
        <taxon>Hymenobacter</taxon>
    </lineage>
</organism>
<keyword evidence="1" id="KW-0812">Transmembrane</keyword>
<feature type="transmembrane region" description="Helical" evidence="1">
    <location>
        <begin position="183"/>
        <end position="203"/>
    </location>
</feature>
<feature type="transmembrane region" description="Helical" evidence="1">
    <location>
        <begin position="244"/>
        <end position="263"/>
    </location>
</feature>
<evidence type="ECO:0000313" key="4">
    <source>
        <dbReference type="Proteomes" id="UP000501623"/>
    </source>
</evidence>
<proteinExistence type="predicted"/>
<dbReference type="EMBL" id="CP053538">
    <property type="protein sequence ID" value="QJX46765.1"/>
    <property type="molecule type" value="Genomic_DNA"/>
</dbReference>
<dbReference type="Pfam" id="PF01757">
    <property type="entry name" value="Acyl_transf_3"/>
    <property type="match status" value="1"/>
</dbReference>
<evidence type="ECO:0000313" key="3">
    <source>
        <dbReference type="EMBL" id="QJX46765.1"/>
    </source>
</evidence>
<name>A0A6M6BI88_9BACT</name>
<feature type="domain" description="Acyltransferase 3" evidence="2">
    <location>
        <begin position="13"/>
        <end position="338"/>
    </location>
</feature>
<dbReference type="PANTHER" id="PTHR23028:SF53">
    <property type="entry name" value="ACYL_TRANSF_3 DOMAIN-CONTAINING PROTEIN"/>
    <property type="match status" value="1"/>
</dbReference>
<protein>
    <submittedName>
        <fullName evidence="3">Acyltransferase</fullName>
    </submittedName>
</protein>
<dbReference type="Proteomes" id="UP000501623">
    <property type="component" value="Chromosome"/>
</dbReference>
<dbReference type="KEGG" id="hts:HMJ29_07355"/>
<dbReference type="InterPro" id="IPR002656">
    <property type="entry name" value="Acyl_transf_3_dom"/>
</dbReference>
<dbReference type="AlphaFoldDB" id="A0A6M6BI88"/>
<gene>
    <name evidence="3" type="ORF">HMJ29_07355</name>
</gene>
<keyword evidence="3" id="KW-0808">Transferase</keyword>
<keyword evidence="3" id="KW-0012">Acyltransferase</keyword>
<reference evidence="3 4" key="1">
    <citation type="submission" date="2020-05" db="EMBL/GenBank/DDBJ databases">
        <title>Complete genome sequence of Hymenobacter sp. TS19 in Coasted Sand Dune.</title>
        <authorList>
            <person name="Lee J.-H."/>
            <person name="Jung J.-H."/>
            <person name="Jeong S."/>
            <person name="Zhao L."/>
            <person name="Kim M.-K."/>
            <person name="Seo H.-S."/>
            <person name="Lim S."/>
        </authorList>
    </citation>
    <scope>NUCLEOTIDE SEQUENCE [LARGE SCALE GENOMIC DNA]</scope>
    <source>
        <strain evidence="3 4">TS19</strain>
    </source>
</reference>
<feature type="transmembrane region" description="Helical" evidence="1">
    <location>
        <begin position="287"/>
        <end position="305"/>
    </location>
</feature>
<dbReference type="PANTHER" id="PTHR23028">
    <property type="entry name" value="ACETYLTRANSFERASE"/>
    <property type="match status" value="1"/>
</dbReference>
<dbReference type="GO" id="GO:0000271">
    <property type="term" value="P:polysaccharide biosynthetic process"/>
    <property type="evidence" value="ECO:0007669"/>
    <property type="project" value="TreeGrafter"/>
</dbReference>
<dbReference type="GO" id="GO:0016020">
    <property type="term" value="C:membrane"/>
    <property type="evidence" value="ECO:0007669"/>
    <property type="project" value="TreeGrafter"/>
</dbReference>
<feature type="transmembrane region" description="Helical" evidence="1">
    <location>
        <begin position="159"/>
        <end position="177"/>
    </location>
</feature>
<keyword evidence="1" id="KW-0472">Membrane</keyword>
<dbReference type="GO" id="GO:0016747">
    <property type="term" value="F:acyltransferase activity, transferring groups other than amino-acyl groups"/>
    <property type="evidence" value="ECO:0007669"/>
    <property type="project" value="InterPro"/>
</dbReference>
<feature type="transmembrane region" description="Helical" evidence="1">
    <location>
        <begin position="43"/>
        <end position="61"/>
    </location>
</feature>
<feature type="transmembrane region" description="Helical" evidence="1">
    <location>
        <begin position="82"/>
        <end position="101"/>
    </location>
</feature>
<keyword evidence="1" id="KW-1133">Transmembrane helix</keyword>
<keyword evidence="4" id="KW-1185">Reference proteome</keyword>
<evidence type="ECO:0000259" key="2">
    <source>
        <dbReference type="Pfam" id="PF01757"/>
    </source>
</evidence>
<dbReference type="RefSeq" id="WP_171590873.1">
    <property type="nucleotide sequence ID" value="NZ_CP053538.1"/>
</dbReference>
<evidence type="ECO:0000256" key="1">
    <source>
        <dbReference type="SAM" id="Phobius"/>
    </source>
</evidence>
<accession>A0A6M6BI88</accession>